<feature type="region of interest" description="Disordered" evidence="1">
    <location>
        <begin position="1"/>
        <end position="40"/>
    </location>
</feature>
<reference evidence="4" key="1">
    <citation type="submission" date="2016-06" db="UniProtKB">
        <authorList>
            <consortium name="WormBaseParasite"/>
        </authorList>
    </citation>
    <scope>IDENTIFICATION</scope>
</reference>
<name>A0A183JPS4_9TREM</name>
<proteinExistence type="predicted"/>
<dbReference type="AlphaFoldDB" id="A0A183JPS4"/>
<evidence type="ECO:0000256" key="1">
    <source>
        <dbReference type="SAM" id="MobiDB-lite"/>
    </source>
</evidence>
<feature type="compositionally biased region" description="Polar residues" evidence="1">
    <location>
        <begin position="14"/>
        <end position="40"/>
    </location>
</feature>
<dbReference type="Proteomes" id="UP000279833">
    <property type="component" value="Unassembled WGS sequence"/>
</dbReference>
<reference evidence="2 3" key="2">
    <citation type="submission" date="2018-11" db="EMBL/GenBank/DDBJ databases">
        <authorList>
            <consortium name="Pathogen Informatics"/>
        </authorList>
    </citation>
    <scope>NUCLEOTIDE SEQUENCE [LARGE SCALE GENOMIC DNA]</scope>
    <source>
        <strain evidence="2">Dakar</strain>
        <strain evidence="3">Dakar, Senegal</strain>
    </source>
</reference>
<keyword evidence="3" id="KW-1185">Reference proteome</keyword>
<feature type="compositionally biased region" description="Basic and acidic residues" evidence="1">
    <location>
        <begin position="1"/>
        <end position="13"/>
    </location>
</feature>
<evidence type="ECO:0000313" key="2">
    <source>
        <dbReference type="EMBL" id="VDO90579.1"/>
    </source>
</evidence>
<organism evidence="4">
    <name type="scientific">Schistosoma curassoni</name>
    <dbReference type="NCBI Taxonomy" id="6186"/>
    <lineage>
        <taxon>Eukaryota</taxon>
        <taxon>Metazoa</taxon>
        <taxon>Spiralia</taxon>
        <taxon>Lophotrochozoa</taxon>
        <taxon>Platyhelminthes</taxon>
        <taxon>Trematoda</taxon>
        <taxon>Digenea</taxon>
        <taxon>Strigeidida</taxon>
        <taxon>Schistosomatoidea</taxon>
        <taxon>Schistosomatidae</taxon>
        <taxon>Schistosoma</taxon>
    </lineage>
</organism>
<evidence type="ECO:0000313" key="4">
    <source>
        <dbReference type="WBParaSite" id="SCUD_0000471101-mRNA-1"/>
    </source>
</evidence>
<accession>A0A183JPS4</accession>
<evidence type="ECO:0000313" key="3">
    <source>
        <dbReference type="Proteomes" id="UP000279833"/>
    </source>
</evidence>
<sequence>MKRPDNVGNREDQLNSNGIEEIQLGSTRNQRNPLDSNWTTQAKYRRDAAILRSRRGKCSTHSRSCSNAVQSITKCTCRMGISL</sequence>
<gene>
    <name evidence="2" type="ORF">SCUD_LOCUS4711</name>
</gene>
<dbReference type="EMBL" id="UZAK01006601">
    <property type="protein sequence ID" value="VDO90579.1"/>
    <property type="molecule type" value="Genomic_DNA"/>
</dbReference>
<dbReference type="WBParaSite" id="SCUD_0000471101-mRNA-1">
    <property type="protein sequence ID" value="SCUD_0000471101-mRNA-1"/>
    <property type="gene ID" value="SCUD_0000471101"/>
</dbReference>
<protein>
    <submittedName>
        <fullName evidence="2 4">Uncharacterized protein</fullName>
    </submittedName>
</protein>